<dbReference type="InterPro" id="IPR010994">
    <property type="entry name" value="RuvA_2-like"/>
</dbReference>
<dbReference type="Gene3D" id="1.10.150.320">
    <property type="entry name" value="Photosystem II 12 kDa extrinsic protein"/>
    <property type="match status" value="1"/>
</dbReference>
<comment type="caution">
    <text evidence="2">The sequence shown here is derived from an EMBL/GenBank/DDBJ whole genome shotgun (WGS) entry which is preliminary data.</text>
</comment>
<evidence type="ECO:0000313" key="3">
    <source>
        <dbReference type="Proteomes" id="UP000484015"/>
    </source>
</evidence>
<reference evidence="2 3" key="1">
    <citation type="submission" date="2019-11" db="EMBL/GenBank/DDBJ databases">
        <title>Type strains purchased from KCTC, JCM and DSMZ.</title>
        <authorList>
            <person name="Lu H."/>
        </authorList>
    </citation>
    <scope>NUCLEOTIDE SEQUENCE [LARGE SCALE GENOMIC DNA]</scope>
    <source>
        <strain evidence="2 3">KCTC 42409</strain>
    </source>
</reference>
<dbReference type="Proteomes" id="UP000484015">
    <property type="component" value="Unassembled WGS sequence"/>
</dbReference>
<dbReference type="SUPFAM" id="SSF47781">
    <property type="entry name" value="RuvA domain 2-like"/>
    <property type="match status" value="1"/>
</dbReference>
<evidence type="ECO:0008006" key="4">
    <source>
        <dbReference type="Google" id="ProtNLM"/>
    </source>
</evidence>
<feature type="signal peptide" evidence="1">
    <location>
        <begin position="1"/>
        <end position="32"/>
    </location>
</feature>
<evidence type="ECO:0000256" key="1">
    <source>
        <dbReference type="SAM" id="SignalP"/>
    </source>
</evidence>
<dbReference type="OrthoDB" id="9790239at2"/>
<sequence>MAPSTSRTGDGMQFPQHLLFACALGAASAANAAELGVLSPVIINQEAQMQARPTGPGSAPVLARVSSGALFDAIQKEATSGFTASAIALDALASEVAGVKNSGITWLMLSQEDGGFPRWGFWLQEGEQRRYIDEPMVDLVVDADSVADGSFEEIFAHELGHVMLRRLLPLPEGYSRTPHHSYSMTDQPTALDEGFATHFQALARQHTKNAQLRAQDMGVGARTYVALWQSNLDRAYRIDGVRQNWFVHRQVTLPGDGGAADAIERRELSTLFDREHLKSAPQMLASEGVVATFFYRWLGAGEGTAAALRSRYLPLFNGLKAMRASALTPETPLLPALAAVLARTEPEAGRHFAQVLVESSYGALTSPALAAQSEAVAQIGRTGNSKTFVPALKAARRALAAEVAEVQAHPEKLAVQAGPALWVKHPTRTLAAWGEPVPLVVDLNTAELEHLSALPGIDAATAKKALASRQRDGNFTSLADFAARAGLNPAQLKTLKSMAADARAAGTYARS</sequence>
<keyword evidence="3" id="KW-1185">Reference proteome</keyword>
<gene>
    <name evidence="2" type="ORF">GM668_22010</name>
</gene>
<feature type="chain" id="PRO_5026998871" description="Helix-hairpin-helix domain-containing protein" evidence="1">
    <location>
        <begin position="33"/>
        <end position="511"/>
    </location>
</feature>
<protein>
    <recommendedName>
        <fullName evidence="4">Helix-hairpin-helix domain-containing protein</fullName>
    </recommendedName>
</protein>
<evidence type="ECO:0000313" key="2">
    <source>
        <dbReference type="EMBL" id="MTW04753.1"/>
    </source>
</evidence>
<name>A0A6L6Q4J6_9BURK</name>
<dbReference type="AlphaFoldDB" id="A0A6L6Q4J6"/>
<dbReference type="PROSITE" id="PS51257">
    <property type="entry name" value="PROKAR_LIPOPROTEIN"/>
    <property type="match status" value="1"/>
</dbReference>
<proteinExistence type="predicted"/>
<dbReference type="Pfam" id="PF12836">
    <property type="entry name" value="HHH_3"/>
    <property type="match status" value="1"/>
</dbReference>
<accession>A0A6L6Q4J6</accession>
<organism evidence="2 3">
    <name type="scientific">Pseudoduganella ginsengisoli</name>
    <dbReference type="NCBI Taxonomy" id="1462440"/>
    <lineage>
        <taxon>Bacteria</taxon>
        <taxon>Pseudomonadati</taxon>
        <taxon>Pseudomonadota</taxon>
        <taxon>Betaproteobacteria</taxon>
        <taxon>Burkholderiales</taxon>
        <taxon>Oxalobacteraceae</taxon>
        <taxon>Telluria group</taxon>
        <taxon>Pseudoduganella</taxon>
    </lineage>
</organism>
<keyword evidence="1" id="KW-0732">Signal</keyword>
<dbReference type="EMBL" id="WNLA01000017">
    <property type="protein sequence ID" value="MTW04753.1"/>
    <property type="molecule type" value="Genomic_DNA"/>
</dbReference>